<dbReference type="EnsemblPlants" id="OB03G14120.1">
    <property type="protein sequence ID" value="OB03G14120.1"/>
    <property type="gene ID" value="OB03G14120"/>
</dbReference>
<feature type="region of interest" description="Disordered" evidence="20">
    <location>
        <begin position="510"/>
        <end position="547"/>
    </location>
</feature>
<dbReference type="GO" id="GO:0006979">
    <property type="term" value="P:response to oxidative stress"/>
    <property type="evidence" value="ECO:0007669"/>
    <property type="project" value="InterPro"/>
</dbReference>
<evidence type="ECO:0000256" key="11">
    <source>
        <dbReference type="ARBA" id="ARBA00023157"/>
    </source>
</evidence>
<dbReference type="Pfam" id="PF00141">
    <property type="entry name" value="peroxidase"/>
    <property type="match status" value="1"/>
</dbReference>
<evidence type="ECO:0000313" key="24">
    <source>
        <dbReference type="Proteomes" id="UP000006038"/>
    </source>
</evidence>
<feature type="binding site" evidence="16">
    <location>
        <position position="86"/>
    </location>
    <ligand>
        <name>Ca(2+)</name>
        <dbReference type="ChEBI" id="CHEBI:29108"/>
        <label>1</label>
    </ligand>
</feature>
<feature type="compositionally biased region" description="Basic residues" evidence="20">
    <location>
        <begin position="414"/>
        <end position="423"/>
    </location>
</feature>
<accession>J3LK36</accession>
<feature type="binding site" evidence="16">
    <location>
        <position position="191"/>
    </location>
    <ligand>
        <name>Ca(2+)</name>
        <dbReference type="ChEBI" id="CHEBI:29108"/>
        <label>2</label>
    </ligand>
</feature>
<dbReference type="KEGG" id="obr:102712710"/>
<evidence type="ECO:0000256" key="15">
    <source>
        <dbReference type="PIRSR" id="PIRSR600823-2"/>
    </source>
</evidence>
<comment type="cofactor">
    <cofactor evidence="16">
        <name>heme b</name>
        <dbReference type="ChEBI" id="CHEBI:60344"/>
    </cofactor>
    <text evidence="16">Binds 1 heme b (iron(II)-protoporphyrin IX) group per subunit.</text>
</comment>
<evidence type="ECO:0000256" key="9">
    <source>
        <dbReference type="ARBA" id="ARBA00023002"/>
    </source>
</evidence>
<evidence type="ECO:0000256" key="3">
    <source>
        <dbReference type="ARBA" id="ARBA00012313"/>
    </source>
</evidence>
<dbReference type="Gene3D" id="1.10.520.10">
    <property type="match status" value="1"/>
</dbReference>
<feature type="disulfide bond" evidence="18">
    <location>
        <begin position="66"/>
        <end position="71"/>
    </location>
</feature>
<keyword evidence="10 16" id="KW-0408">Iron</keyword>
<dbReference type="FunFam" id="1.10.520.10:FF:000008">
    <property type="entry name" value="Peroxidase"/>
    <property type="match status" value="1"/>
</dbReference>
<evidence type="ECO:0000256" key="6">
    <source>
        <dbReference type="ARBA" id="ARBA00022617"/>
    </source>
</evidence>
<keyword evidence="11 18" id="KW-1015">Disulfide bond</keyword>
<organism evidence="23">
    <name type="scientific">Oryza brachyantha</name>
    <name type="common">malo sina</name>
    <dbReference type="NCBI Taxonomy" id="4533"/>
    <lineage>
        <taxon>Eukaryota</taxon>
        <taxon>Viridiplantae</taxon>
        <taxon>Streptophyta</taxon>
        <taxon>Embryophyta</taxon>
        <taxon>Tracheophyta</taxon>
        <taxon>Spermatophyta</taxon>
        <taxon>Magnoliopsida</taxon>
        <taxon>Liliopsida</taxon>
        <taxon>Poales</taxon>
        <taxon>Poaceae</taxon>
        <taxon>BOP clade</taxon>
        <taxon>Oryzoideae</taxon>
        <taxon>Oryzeae</taxon>
        <taxon>Oryzinae</taxon>
        <taxon>Oryza</taxon>
    </lineage>
</organism>
<evidence type="ECO:0000256" key="2">
    <source>
        <dbReference type="ARBA" id="ARBA00002322"/>
    </source>
</evidence>
<dbReference type="GeneID" id="102712710"/>
<dbReference type="PROSITE" id="PS50873">
    <property type="entry name" value="PEROXIDASE_4"/>
    <property type="match status" value="1"/>
</dbReference>
<dbReference type="AlphaFoldDB" id="J3LK36"/>
<feature type="chain" id="PRO_5003772729" description="peroxidase" evidence="21">
    <location>
        <begin position="23"/>
        <end position="547"/>
    </location>
</feature>
<feature type="active site" description="Proton acceptor" evidence="14">
    <location>
        <position position="64"/>
    </location>
</feature>
<feature type="domain" description="Plant heme peroxidase family profile" evidence="22">
    <location>
        <begin position="23"/>
        <end position="312"/>
    </location>
</feature>
<comment type="function">
    <text evidence="2">Removal of H(2)O(2), oxidation of toxic reductants, biosynthesis and degradation of lignin, suberization, auxin catabolism, response to environmental stresses such as wounding, pathogen attack and oxidative stress. These functions might be dependent on each isozyme/isoform in each plant tissue.</text>
</comment>
<evidence type="ECO:0000259" key="22">
    <source>
        <dbReference type="PROSITE" id="PS50873"/>
    </source>
</evidence>
<comment type="cofactor">
    <cofactor evidence="16">
        <name>Ca(2+)</name>
        <dbReference type="ChEBI" id="CHEBI:29108"/>
    </cofactor>
    <text evidence="16">Binds 2 calcium ions per subunit.</text>
</comment>
<evidence type="ECO:0000256" key="14">
    <source>
        <dbReference type="PIRSR" id="PIRSR600823-1"/>
    </source>
</evidence>
<sequence>MDARLPLPPLLLLLLLAAVASAELSPEFYSSTCPEAEKIVSGVIERKFKEDPGTSALLLRLLFHDCFANGCDASILIDPLSNQSAEKEAGPNVSVRGYDIIDEVKTAVEKACPGVVSCADIMSLSARDAVRLAGGPDYVVPTGRRDSLVSNREDADGLPGPDIAIPKLIAEFSEKGFSMEELVVLLAGGHTIGKAKCFFIEVDAAPIDPAYRSNITSFCDGKEGDKGAVPLDPITPDIVDPNYFGLVMAKKMPLTVDRLMGLDPRTAPVIKDMEAKPKDFAPLFAKAMEKLSVLKVITGKDGEIRKSCSEFNNPVTTDDGPSVIRISSLNPEEMIGSMPAATGKVKSESRKMAAGGAMEERMKAAMKPPGDIKLESNEATSSVPAMAFNANQAAGGVDTNNVAGNEAEAEEKKSKKKKKKKKKASAEATVEAPGSEASKEEKAIGGQSFSIAGAGNKGIGGEASKAEAIGGQSFSMAGTGAGEATKKAKAMGGQSFSMAGVDAEVKTKAMKSQSFSMAGTGQDANKGTGGEEAKKRPQPKLRGGQQL</sequence>
<evidence type="ECO:0000256" key="20">
    <source>
        <dbReference type="SAM" id="MobiDB-lite"/>
    </source>
</evidence>
<evidence type="ECO:0000256" key="21">
    <source>
        <dbReference type="SAM" id="SignalP"/>
    </source>
</evidence>
<evidence type="ECO:0000256" key="4">
    <source>
        <dbReference type="ARBA" id="ARBA00022525"/>
    </source>
</evidence>
<dbReference type="InterPro" id="IPR010255">
    <property type="entry name" value="Haem_peroxidase_sf"/>
</dbReference>
<feature type="disulfide bond" evidence="18">
    <location>
        <begin position="33"/>
        <end position="112"/>
    </location>
</feature>
<dbReference type="GO" id="GO:0020037">
    <property type="term" value="F:heme binding"/>
    <property type="evidence" value="ECO:0007669"/>
    <property type="project" value="InterPro"/>
</dbReference>
<dbReference type="CDD" id="cd00693">
    <property type="entry name" value="secretory_peroxidase"/>
    <property type="match status" value="1"/>
</dbReference>
<dbReference type="InterPro" id="IPR002016">
    <property type="entry name" value="Haem_peroxidase"/>
</dbReference>
<feature type="binding site" evidence="15">
    <location>
        <position position="159"/>
    </location>
    <ligand>
        <name>substrate</name>
    </ligand>
</feature>
<feature type="compositionally biased region" description="Polar residues" evidence="20">
    <location>
        <begin position="510"/>
        <end position="525"/>
    </location>
</feature>
<evidence type="ECO:0000256" key="8">
    <source>
        <dbReference type="ARBA" id="ARBA00022837"/>
    </source>
</evidence>
<evidence type="ECO:0000313" key="23">
    <source>
        <dbReference type="EnsemblPlants" id="OB03G14120.1"/>
    </source>
</evidence>
<feature type="region of interest" description="Disordered" evidence="20">
    <location>
        <begin position="395"/>
        <end position="446"/>
    </location>
</feature>
<dbReference type="PRINTS" id="PR00461">
    <property type="entry name" value="PLPEROXIDASE"/>
</dbReference>
<comment type="similarity">
    <text evidence="19">Belongs to the peroxidase family.</text>
</comment>
<evidence type="ECO:0000256" key="10">
    <source>
        <dbReference type="ARBA" id="ARBA00023004"/>
    </source>
</evidence>
<feature type="binding site" description="axial binding residue" evidence="16">
    <location>
        <position position="190"/>
    </location>
    <ligand>
        <name>heme b</name>
        <dbReference type="ChEBI" id="CHEBI:60344"/>
    </ligand>
    <ligandPart>
        <name>Fe</name>
        <dbReference type="ChEBI" id="CHEBI:18248"/>
    </ligandPart>
</feature>
<keyword evidence="21" id="KW-0732">Signal</keyword>
<dbReference type="SUPFAM" id="SSF48113">
    <property type="entry name" value="Heme-dependent peroxidases"/>
    <property type="match status" value="1"/>
</dbReference>
<feature type="binding site" evidence="16">
    <location>
        <position position="72"/>
    </location>
    <ligand>
        <name>Ca(2+)</name>
        <dbReference type="ChEBI" id="CHEBI:29108"/>
        <label>1</label>
    </ligand>
</feature>
<reference evidence="23" key="2">
    <citation type="submission" date="2013-04" db="UniProtKB">
        <authorList>
            <consortium name="EnsemblPlants"/>
        </authorList>
    </citation>
    <scope>IDENTIFICATION</scope>
</reference>
<keyword evidence="5" id="KW-0575">Peroxidase</keyword>
<feature type="binding site" evidence="16">
    <location>
        <position position="65"/>
    </location>
    <ligand>
        <name>Ca(2+)</name>
        <dbReference type="ChEBI" id="CHEBI:29108"/>
        <label>1</label>
    </ligand>
</feature>
<evidence type="ECO:0000256" key="19">
    <source>
        <dbReference type="RuleBase" id="RU004241"/>
    </source>
</evidence>
<dbReference type="HOGENOM" id="CLU_010543_1_0_1"/>
<evidence type="ECO:0000256" key="12">
    <source>
        <dbReference type="ARBA" id="ARBA00023283"/>
    </source>
</evidence>
<evidence type="ECO:0000256" key="16">
    <source>
        <dbReference type="PIRSR" id="PIRSR600823-3"/>
    </source>
</evidence>
<evidence type="ECO:0000256" key="13">
    <source>
        <dbReference type="ARBA" id="ARBA00023324"/>
    </source>
</evidence>
<dbReference type="PROSITE" id="PS00436">
    <property type="entry name" value="PEROXIDASE_2"/>
    <property type="match status" value="1"/>
</dbReference>
<keyword evidence="6" id="KW-0349">Heme</keyword>
<keyword evidence="12" id="KW-0873">Pyrrolidone carboxylic acid</keyword>
<keyword evidence="4" id="KW-0964">Secreted</keyword>
<feature type="disulfide bond" evidence="18">
    <location>
        <begin position="197"/>
        <end position="219"/>
    </location>
</feature>
<feature type="site" description="Transition state stabilizer" evidence="17">
    <location>
        <position position="60"/>
    </location>
</feature>
<dbReference type="PRINTS" id="PR00458">
    <property type="entry name" value="PEROXIDASE"/>
</dbReference>
<dbReference type="GO" id="GO:0140825">
    <property type="term" value="F:lactoperoxidase activity"/>
    <property type="evidence" value="ECO:0007669"/>
    <property type="project" value="UniProtKB-EC"/>
</dbReference>
<feature type="binding site" evidence="16">
    <location>
        <position position="235"/>
    </location>
    <ligand>
        <name>Ca(2+)</name>
        <dbReference type="ChEBI" id="CHEBI:29108"/>
        <label>2</label>
    </ligand>
</feature>
<evidence type="ECO:0000256" key="17">
    <source>
        <dbReference type="PIRSR" id="PIRSR600823-4"/>
    </source>
</evidence>
<name>J3LK36_ORYBR</name>
<keyword evidence="24" id="KW-1185">Reference proteome</keyword>
<feature type="signal peptide" evidence="21">
    <location>
        <begin position="1"/>
        <end position="22"/>
    </location>
</feature>
<feature type="binding site" evidence="16">
    <location>
        <position position="70"/>
    </location>
    <ligand>
        <name>Ca(2+)</name>
        <dbReference type="ChEBI" id="CHEBI:29108"/>
        <label>1</label>
    </ligand>
</feature>
<feature type="binding site" evidence="16">
    <location>
        <position position="240"/>
    </location>
    <ligand>
        <name>Ca(2+)</name>
        <dbReference type="ChEBI" id="CHEBI:29108"/>
        <label>2</label>
    </ligand>
</feature>
<keyword evidence="8 16" id="KW-0106">Calcium</keyword>
<feature type="disulfide bond" evidence="18">
    <location>
        <begin position="118"/>
        <end position="308"/>
    </location>
</feature>
<keyword evidence="9" id="KW-0560">Oxidoreductase</keyword>
<dbReference type="eggNOG" id="ENOG502SHC9">
    <property type="taxonomic scope" value="Eukaryota"/>
</dbReference>
<evidence type="ECO:0000256" key="5">
    <source>
        <dbReference type="ARBA" id="ARBA00022559"/>
    </source>
</evidence>
<dbReference type="EC" id="1.11.1.7" evidence="3"/>
<protein>
    <recommendedName>
        <fullName evidence="3">peroxidase</fullName>
        <ecNumber evidence="3">1.11.1.7</ecNumber>
    </recommendedName>
</protein>
<dbReference type="OrthoDB" id="2113341at2759"/>
<dbReference type="GO" id="GO:0046872">
    <property type="term" value="F:metal ion binding"/>
    <property type="evidence" value="ECO:0007669"/>
    <property type="project" value="UniProtKB-KW"/>
</dbReference>
<comment type="catalytic activity">
    <reaction evidence="1">
        <text>2 a phenolic donor + H2O2 = 2 a phenolic radical donor + 2 H2O</text>
        <dbReference type="Rhea" id="RHEA:56136"/>
        <dbReference type="ChEBI" id="CHEBI:15377"/>
        <dbReference type="ChEBI" id="CHEBI:16240"/>
        <dbReference type="ChEBI" id="CHEBI:139520"/>
        <dbReference type="ChEBI" id="CHEBI:139521"/>
        <dbReference type="EC" id="1.11.1.7"/>
    </reaction>
</comment>
<dbReference type="STRING" id="4533.J3LK36"/>
<dbReference type="InterPro" id="IPR019794">
    <property type="entry name" value="Peroxidases_AS"/>
</dbReference>
<evidence type="ECO:0000256" key="7">
    <source>
        <dbReference type="ARBA" id="ARBA00022723"/>
    </source>
</evidence>
<feature type="binding site" evidence="16">
    <location>
        <position position="232"/>
    </location>
    <ligand>
        <name>Ca(2+)</name>
        <dbReference type="ChEBI" id="CHEBI:29108"/>
        <label>2</label>
    </ligand>
</feature>
<evidence type="ECO:0000256" key="18">
    <source>
        <dbReference type="PIRSR" id="PIRSR600823-5"/>
    </source>
</evidence>
<keyword evidence="13" id="KW-0376">Hydrogen peroxide</keyword>
<keyword evidence="7 16" id="KW-0479">Metal-binding</keyword>
<dbReference type="GO" id="GO:0042744">
    <property type="term" value="P:hydrogen peroxide catabolic process"/>
    <property type="evidence" value="ECO:0007669"/>
    <property type="project" value="UniProtKB-KW"/>
</dbReference>
<dbReference type="PANTHER" id="PTHR31517:SF59">
    <property type="entry name" value="PEROXIDASE"/>
    <property type="match status" value="1"/>
</dbReference>
<feature type="binding site" evidence="16">
    <location>
        <position position="74"/>
    </location>
    <ligand>
        <name>Ca(2+)</name>
        <dbReference type="ChEBI" id="CHEBI:29108"/>
        <label>1</label>
    </ligand>
</feature>
<dbReference type="InterPro" id="IPR000823">
    <property type="entry name" value="Peroxidase_pln"/>
</dbReference>
<proteinExistence type="inferred from homology"/>
<dbReference type="Gramene" id="OB03G14120.1">
    <property type="protein sequence ID" value="OB03G14120.1"/>
    <property type="gene ID" value="OB03G14120"/>
</dbReference>
<dbReference type="Gene3D" id="1.10.420.10">
    <property type="entry name" value="Peroxidase, domain 2"/>
    <property type="match status" value="1"/>
</dbReference>
<dbReference type="PANTHER" id="PTHR31517">
    <property type="match status" value="1"/>
</dbReference>
<dbReference type="Proteomes" id="UP000006038">
    <property type="component" value="Chromosome 3"/>
</dbReference>
<reference evidence="23" key="1">
    <citation type="journal article" date="2013" name="Nat. Commun.">
        <title>Whole-genome sequencing of Oryza brachyantha reveals mechanisms underlying Oryza genome evolution.</title>
        <authorList>
            <person name="Chen J."/>
            <person name="Huang Q."/>
            <person name="Gao D."/>
            <person name="Wang J."/>
            <person name="Lang Y."/>
            <person name="Liu T."/>
            <person name="Li B."/>
            <person name="Bai Z."/>
            <person name="Luis Goicoechea J."/>
            <person name="Liang C."/>
            <person name="Chen C."/>
            <person name="Zhang W."/>
            <person name="Sun S."/>
            <person name="Liao Y."/>
            <person name="Zhang X."/>
            <person name="Yang L."/>
            <person name="Song C."/>
            <person name="Wang M."/>
            <person name="Shi J."/>
            <person name="Liu G."/>
            <person name="Liu J."/>
            <person name="Zhou H."/>
            <person name="Zhou W."/>
            <person name="Yu Q."/>
            <person name="An N."/>
            <person name="Chen Y."/>
            <person name="Cai Q."/>
            <person name="Wang B."/>
            <person name="Liu B."/>
            <person name="Min J."/>
            <person name="Huang Y."/>
            <person name="Wu H."/>
            <person name="Li Z."/>
            <person name="Zhang Y."/>
            <person name="Yin Y."/>
            <person name="Song W."/>
            <person name="Jiang J."/>
            <person name="Jackson S.A."/>
            <person name="Wing R.A."/>
            <person name="Wang J."/>
            <person name="Chen M."/>
        </authorList>
    </citation>
    <scope>NUCLEOTIDE SEQUENCE [LARGE SCALE GENOMIC DNA]</scope>
    <source>
        <strain evidence="23">cv. IRGC 101232</strain>
    </source>
</reference>
<evidence type="ECO:0000256" key="1">
    <source>
        <dbReference type="ARBA" id="ARBA00000189"/>
    </source>
</evidence>
<dbReference type="InterPro" id="IPR033905">
    <property type="entry name" value="Secretory_peroxidase"/>
</dbReference>